<dbReference type="Proteomes" id="UP000308600">
    <property type="component" value="Unassembled WGS sequence"/>
</dbReference>
<keyword evidence="2" id="KW-1185">Reference proteome</keyword>
<name>A0ACD3AMC7_9AGAR</name>
<sequence length="535" mass="60349">MSSQLASCPATAAHQVFAIPELLELICEAVRSEAKGNARALHPMVLTSWAFATQALPLLWEDIDHFGVLLKTLPTHCWTESDDNEDCVLLTSTQPISKEDCQRYEMYSNFVRYITFEYDDYYHLDPTFFERLEAALGPQTLLPKLQHLVWVDPPFLSWHLVHSFFVPSLLYIQVKMQILPLEYEPTFIALAEKCPDVNNMQYFGAISEKGEDHRDIILLSQVIGQWASLTTLHVTTLTAELVIVLAKKVSPPLEHLWVYHECDVDWDMVKDVVKPRTGFSGLLELVVRMHPEDAMELFRICRFPLQSLSLTLSGSDWTTGQEYGQLLSEIHGATVESELTTLVIALENVPLETDYRAELEPVHDAGAIKGHHLSKILAFPNLKEVLIYSCHGFDIEDRTIEEIAKGLPYLSEFMLYSPRLYLARPPTTTIKALSYLAMHCPDLRTIRMAFDATSPQPFDSESSVAKVLASNPSQLERLYIPHSPVSAPKVVASVLSTLFPTLGIINYDSRFPQGASTWDEVKALLTLTPIKGYTI</sequence>
<evidence type="ECO:0000313" key="1">
    <source>
        <dbReference type="EMBL" id="TFK66691.1"/>
    </source>
</evidence>
<gene>
    <name evidence="1" type="ORF">BDN72DRAFT_899588</name>
</gene>
<reference evidence="1 2" key="1">
    <citation type="journal article" date="2019" name="Nat. Ecol. Evol.">
        <title>Megaphylogeny resolves global patterns of mushroom evolution.</title>
        <authorList>
            <person name="Varga T."/>
            <person name="Krizsan K."/>
            <person name="Foldi C."/>
            <person name="Dima B."/>
            <person name="Sanchez-Garcia M."/>
            <person name="Sanchez-Ramirez S."/>
            <person name="Szollosi G.J."/>
            <person name="Szarkandi J.G."/>
            <person name="Papp V."/>
            <person name="Albert L."/>
            <person name="Andreopoulos W."/>
            <person name="Angelini C."/>
            <person name="Antonin V."/>
            <person name="Barry K.W."/>
            <person name="Bougher N.L."/>
            <person name="Buchanan P."/>
            <person name="Buyck B."/>
            <person name="Bense V."/>
            <person name="Catcheside P."/>
            <person name="Chovatia M."/>
            <person name="Cooper J."/>
            <person name="Damon W."/>
            <person name="Desjardin D."/>
            <person name="Finy P."/>
            <person name="Geml J."/>
            <person name="Haridas S."/>
            <person name="Hughes K."/>
            <person name="Justo A."/>
            <person name="Karasinski D."/>
            <person name="Kautmanova I."/>
            <person name="Kiss B."/>
            <person name="Kocsube S."/>
            <person name="Kotiranta H."/>
            <person name="LaButti K.M."/>
            <person name="Lechner B.E."/>
            <person name="Liimatainen K."/>
            <person name="Lipzen A."/>
            <person name="Lukacs Z."/>
            <person name="Mihaltcheva S."/>
            <person name="Morgado L.N."/>
            <person name="Niskanen T."/>
            <person name="Noordeloos M.E."/>
            <person name="Ohm R.A."/>
            <person name="Ortiz-Santana B."/>
            <person name="Ovrebo C."/>
            <person name="Racz N."/>
            <person name="Riley R."/>
            <person name="Savchenko A."/>
            <person name="Shiryaev A."/>
            <person name="Soop K."/>
            <person name="Spirin V."/>
            <person name="Szebenyi C."/>
            <person name="Tomsovsky M."/>
            <person name="Tulloss R.E."/>
            <person name="Uehling J."/>
            <person name="Grigoriev I.V."/>
            <person name="Vagvolgyi C."/>
            <person name="Papp T."/>
            <person name="Martin F.M."/>
            <person name="Miettinen O."/>
            <person name="Hibbett D.S."/>
            <person name="Nagy L.G."/>
        </authorList>
    </citation>
    <scope>NUCLEOTIDE SEQUENCE [LARGE SCALE GENOMIC DNA]</scope>
    <source>
        <strain evidence="1 2">NL-1719</strain>
    </source>
</reference>
<evidence type="ECO:0000313" key="2">
    <source>
        <dbReference type="Proteomes" id="UP000308600"/>
    </source>
</evidence>
<protein>
    <submittedName>
        <fullName evidence="1">Uncharacterized protein</fullName>
    </submittedName>
</protein>
<dbReference type="EMBL" id="ML208396">
    <property type="protein sequence ID" value="TFK66691.1"/>
    <property type="molecule type" value="Genomic_DNA"/>
</dbReference>
<proteinExistence type="predicted"/>
<accession>A0ACD3AMC7</accession>
<organism evidence="1 2">
    <name type="scientific">Pluteus cervinus</name>
    <dbReference type="NCBI Taxonomy" id="181527"/>
    <lineage>
        <taxon>Eukaryota</taxon>
        <taxon>Fungi</taxon>
        <taxon>Dikarya</taxon>
        <taxon>Basidiomycota</taxon>
        <taxon>Agaricomycotina</taxon>
        <taxon>Agaricomycetes</taxon>
        <taxon>Agaricomycetidae</taxon>
        <taxon>Agaricales</taxon>
        <taxon>Pluteineae</taxon>
        <taxon>Pluteaceae</taxon>
        <taxon>Pluteus</taxon>
    </lineage>
</organism>